<feature type="transmembrane region" description="Helical" evidence="1">
    <location>
        <begin position="126"/>
        <end position="149"/>
    </location>
</feature>
<accession>A0ABP7D6N0</accession>
<sequence>MSGPLLPEPYGPSGREPSAAELATATDPRLGIAYAVNVRNEGGGENSVAQVIVTYRVHRLAPGGGTLPALQVEMRGRRLQGMVADGDLIQAPTPLPPTGLVQLESVTNLTTGSPVVLAPARTSGCAVASLVAVLAFAVIFIVFIVVAFLTTS</sequence>
<keyword evidence="1" id="KW-1133">Transmembrane helix</keyword>
<protein>
    <submittedName>
        <fullName evidence="2">Uncharacterized protein</fullName>
    </submittedName>
</protein>
<dbReference type="EMBL" id="BAAAYX010000004">
    <property type="protein sequence ID" value="GAA3700174.1"/>
    <property type="molecule type" value="Genomic_DNA"/>
</dbReference>
<evidence type="ECO:0000256" key="1">
    <source>
        <dbReference type="SAM" id="Phobius"/>
    </source>
</evidence>
<name>A0ABP7D6N0_9ACTN</name>
<gene>
    <name evidence="2" type="ORF">GCM10022204_16090</name>
</gene>
<evidence type="ECO:0000313" key="2">
    <source>
        <dbReference type="EMBL" id="GAA3700174.1"/>
    </source>
</evidence>
<evidence type="ECO:0000313" key="3">
    <source>
        <dbReference type="Proteomes" id="UP001500051"/>
    </source>
</evidence>
<keyword evidence="1" id="KW-0472">Membrane</keyword>
<proteinExistence type="predicted"/>
<dbReference type="RefSeq" id="WP_344811806.1">
    <property type="nucleotide sequence ID" value="NZ_BAAAYX010000004.1"/>
</dbReference>
<keyword evidence="1" id="KW-0812">Transmembrane</keyword>
<comment type="caution">
    <text evidence="2">The sequence shown here is derived from an EMBL/GenBank/DDBJ whole genome shotgun (WGS) entry which is preliminary data.</text>
</comment>
<dbReference type="Proteomes" id="UP001500051">
    <property type="component" value="Unassembled WGS sequence"/>
</dbReference>
<organism evidence="2 3">
    <name type="scientific">Microlunatus aurantiacus</name>
    <dbReference type="NCBI Taxonomy" id="446786"/>
    <lineage>
        <taxon>Bacteria</taxon>
        <taxon>Bacillati</taxon>
        <taxon>Actinomycetota</taxon>
        <taxon>Actinomycetes</taxon>
        <taxon>Propionibacteriales</taxon>
        <taxon>Propionibacteriaceae</taxon>
        <taxon>Microlunatus</taxon>
    </lineage>
</organism>
<keyword evidence="3" id="KW-1185">Reference proteome</keyword>
<reference evidence="3" key="1">
    <citation type="journal article" date="2019" name="Int. J. Syst. Evol. Microbiol.">
        <title>The Global Catalogue of Microorganisms (GCM) 10K type strain sequencing project: providing services to taxonomists for standard genome sequencing and annotation.</title>
        <authorList>
            <consortium name="The Broad Institute Genomics Platform"/>
            <consortium name="The Broad Institute Genome Sequencing Center for Infectious Disease"/>
            <person name="Wu L."/>
            <person name="Ma J."/>
        </authorList>
    </citation>
    <scope>NUCLEOTIDE SEQUENCE [LARGE SCALE GENOMIC DNA]</scope>
    <source>
        <strain evidence="3">JCM 16548</strain>
    </source>
</reference>